<gene>
    <name evidence="2" type="ORF">C8Z91_18075</name>
</gene>
<feature type="transmembrane region" description="Helical" evidence="1">
    <location>
        <begin position="15"/>
        <end position="36"/>
    </location>
</feature>
<keyword evidence="1" id="KW-1133">Transmembrane helix</keyword>
<dbReference type="Pfam" id="PF11196">
    <property type="entry name" value="DUF2834"/>
    <property type="match status" value="1"/>
</dbReference>
<protein>
    <recommendedName>
        <fullName evidence="4">DUF2834 domain-containing protein</fullName>
    </recommendedName>
</protein>
<dbReference type="EMBL" id="PYHP01000047">
    <property type="protein sequence ID" value="PUA37870.1"/>
    <property type="molecule type" value="Genomic_DNA"/>
</dbReference>
<proteinExistence type="predicted"/>
<keyword evidence="1" id="KW-0812">Transmembrane</keyword>
<dbReference type="InterPro" id="IPR021362">
    <property type="entry name" value="DUF2834"/>
</dbReference>
<evidence type="ECO:0008006" key="4">
    <source>
        <dbReference type="Google" id="ProtNLM"/>
    </source>
</evidence>
<reference evidence="2 3" key="1">
    <citation type="submission" date="2018-03" db="EMBL/GenBank/DDBJ databases">
        <title>Genome sequence of Paenibacillus elgii strain AC13 an antimicrobial compound producing bacteria.</title>
        <authorList>
            <person name="Kurokawa A.S."/>
            <person name="Araujo J.F."/>
            <person name="Costa R.A."/>
            <person name="Ortega D.B."/>
            <person name="Pires A.S."/>
            <person name="Pappas G.J.Jr."/>
            <person name="Franco O.L."/>
            <person name="Barreto C."/>
            <person name="Magalhaes B.S."/>
            <person name="Kruger R.H."/>
        </authorList>
    </citation>
    <scope>NUCLEOTIDE SEQUENCE [LARGE SCALE GENOMIC DNA]</scope>
    <source>
        <strain evidence="2 3">AC13</strain>
    </source>
</reference>
<evidence type="ECO:0000256" key="1">
    <source>
        <dbReference type="SAM" id="Phobius"/>
    </source>
</evidence>
<dbReference type="AlphaFoldDB" id="A0A2T6G126"/>
<accession>A0A2T6G126</accession>
<sequence length="118" mass="13115">MGELISHMEVKRLKYVYGILAVLGILLPYSQFIPWVSEHGPNLSLLIGEASQTRIGAFAWLDVAVSAVVLIAFIIYEGSRKGMKWLWVPIVGTVTVGVSLGLPLFLLQREIHLEKKRG</sequence>
<name>A0A2T6G126_9BACL</name>
<comment type="caution">
    <text evidence="2">The sequence shown here is derived from an EMBL/GenBank/DDBJ whole genome shotgun (WGS) entry which is preliminary data.</text>
</comment>
<dbReference type="Proteomes" id="UP000244184">
    <property type="component" value="Unassembled WGS sequence"/>
</dbReference>
<evidence type="ECO:0000313" key="2">
    <source>
        <dbReference type="EMBL" id="PUA37870.1"/>
    </source>
</evidence>
<feature type="transmembrane region" description="Helical" evidence="1">
    <location>
        <begin position="87"/>
        <end position="107"/>
    </location>
</feature>
<evidence type="ECO:0000313" key="3">
    <source>
        <dbReference type="Proteomes" id="UP000244184"/>
    </source>
</evidence>
<keyword evidence="1" id="KW-0472">Membrane</keyword>
<feature type="transmembrane region" description="Helical" evidence="1">
    <location>
        <begin position="57"/>
        <end position="75"/>
    </location>
</feature>
<organism evidence="2 3">
    <name type="scientific">Paenibacillus elgii</name>
    <dbReference type="NCBI Taxonomy" id="189691"/>
    <lineage>
        <taxon>Bacteria</taxon>
        <taxon>Bacillati</taxon>
        <taxon>Bacillota</taxon>
        <taxon>Bacilli</taxon>
        <taxon>Bacillales</taxon>
        <taxon>Paenibacillaceae</taxon>
        <taxon>Paenibacillus</taxon>
    </lineage>
</organism>